<evidence type="ECO:0000313" key="8">
    <source>
        <dbReference type="EMBL" id="KAF6477997.1"/>
    </source>
</evidence>
<dbReference type="InterPro" id="IPR002939">
    <property type="entry name" value="DnaJ_C"/>
</dbReference>
<dbReference type="GO" id="GO:0006457">
    <property type="term" value="P:protein folding"/>
    <property type="evidence" value="ECO:0007669"/>
    <property type="project" value="InterPro"/>
</dbReference>
<keyword evidence="2" id="KW-0677">Repeat</keyword>
<dbReference type="AlphaFoldDB" id="A0A7J8I0A7"/>
<dbReference type="FunFam" id="2.60.260.20:FF:000003">
    <property type="entry name" value="DnaJ subfamily A member 2"/>
    <property type="match status" value="1"/>
</dbReference>
<dbReference type="PANTHER" id="PTHR43888">
    <property type="entry name" value="DNAJ-LIKE-2, ISOFORM A-RELATED"/>
    <property type="match status" value="1"/>
</dbReference>
<evidence type="ECO:0000256" key="1">
    <source>
        <dbReference type="ARBA" id="ARBA00022723"/>
    </source>
</evidence>
<dbReference type="InParanoid" id="A0A7J8I0A7"/>
<keyword evidence="1" id="KW-0479">Metal-binding</keyword>
<dbReference type="InterPro" id="IPR008971">
    <property type="entry name" value="HSP40/DnaJ_pept-bd"/>
</dbReference>
<evidence type="ECO:0000256" key="5">
    <source>
        <dbReference type="ARBA" id="ARBA00023186"/>
    </source>
</evidence>
<keyword evidence="9" id="KW-1185">Reference proteome</keyword>
<dbReference type="GO" id="GO:0051082">
    <property type="term" value="F:unfolded protein binding"/>
    <property type="evidence" value="ECO:0007669"/>
    <property type="project" value="InterPro"/>
</dbReference>
<comment type="caution">
    <text evidence="8">The sequence shown here is derived from an EMBL/GenBank/DDBJ whole genome shotgun (WGS) entry which is preliminary data.</text>
</comment>
<proteinExistence type="predicted"/>
<gene>
    <name evidence="8" type="ORF">HJG59_010889</name>
</gene>
<keyword evidence="4" id="KW-0862">Zinc</keyword>
<evidence type="ECO:0000256" key="3">
    <source>
        <dbReference type="ARBA" id="ARBA00022771"/>
    </source>
</evidence>
<dbReference type="GO" id="GO:0030544">
    <property type="term" value="F:Hsp70 protein binding"/>
    <property type="evidence" value="ECO:0007669"/>
    <property type="project" value="InterPro"/>
</dbReference>
<dbReference type="GO" id="GO:0008270">
    <property type="term" value="F:zinc ion binding"/>
    <property type="evidence" value="ECO:0007669"/>
    <property type="project" value="UniProtKB-KW"/>
</dbReference>
<protein>
    <recommendedName>
        <fullName evidence="7">Chaperone DnaJ C-terminal domain-containing protein</fullName>
    </recommendedName>
</protein>
<evidence type="ECO:0000313" key="9">
    <source>
        <dbReference type="Proteomes" id="UP000550707"/>
    </source>
</evidence>
<reference evidence="8 9" key="1">
    <citation type="journal article" date="2020" name="Nature">
        <title>Six reference-quality genomes reveal evolution of bat adaptations.</title>
        <authorList>
            <person name="Jebb D."/>
            <person name="Huang Z."/>
            <person name="Pippel M."/>
            <person name="Hughes G.M."/>
            <person name="Lavrichenko K."/>
            <person name="Devanna P."/>
            <person name="Winkler S."/>
            <person name="Jermiin L.S."/>
            <person name="Skirmuntt E.C."/>
            <person name="Katzourakis A."/>
            <person name="Burkitt-Gray L."/>
            <person name="Ray D.A."/>
            <person name="Sullivan K.A.M."/>
            <person name="Roscito J.G."/>
            <person name="Kirilenko B.M."/>
            <person name="Davalos L.M."/>
            <person name="Corthals A.P."/>
            <person name="Power M.L."/>
            <person name="Jones G."/>
            <person name="Ransome R.D."/>
            <person name="Dechmann D.K.N."/>
            <person name="Locatelli A.G."/>
            <person name="Puechmaille S.J."/>
            <person name="Fedrigo O."/>
            <person name="Jarvis E.D."/>
            <person name="Hiller M."/>
            <person name="Vernes S.C."/>
            <person name="Myers E.W."/>
            <person name="Teeling E.C."/>
        </authorList>
    </citation>
    <scope>NUCLEOTIDE SEQUENCE [LARGE SCALE GENOMIC DNA]</scope>
    <source>
        <strain evidence="8">MMolMol1</strain>
        <tissue evidence="8">Muscle</tissue>
    </source>
</reference>
<dbReference type="InterPro" id="IPR044713">
    <property type="entry name" value="DNJA1/2-like"/>
</dbReference>
<organism evidence="8 9">
    <name type="scientific">Molossus molossus</name>
    <name type="common">Pallas' mastiff bat</name>
    <name type="synonym">Vespertilio molossus</name>
    <dbReference type="NCBI Taxonomy" id="27622"/>
    <lineage>
        <taxon>Eukaryota</taxon>
        <taxon>Metazoa</taxon>
        <taxon>Chordata</taxon>
        <taxon>Craniata</taxon>
        <taxon>Vertebrata</taxon>
        <taxon>Euteleostomi</taxon>
        <taxon>Mammalia</taxon>
        <taxon>Eutheria</taxon>
        <taxon>Laurasiatheria</taxon>
        <taxon>Chiroptera</taxon>
        <taxon>Yangochiroptera</taxon>
        <taxon>Molossidae</taxon>
        <taxon>Molossus</taxon>
    </lineage>
</organism>
<dbReference type="Gene3D" id="2.60.260.20">
    <property type="entry name" value="Urease metallochaperone UreE, N-terminal domain"/>
    <property type="match status" value="1"/>
</dbReference>
<dbReference type="Proteomes" id="UP000550707">
    <property type="component" value="Unassembled WGS sequence"/>
</dbReference>
<sequence>MQGRQGDPGEDNHQGARRESVFQRRGHDLIMKMIIQLSEALCGFKKTINTLDDRVLVMTSESGEVTKHGDLKCVYNEGMPIYKAPLEKGSLVIQFLVIFPETQGLPLDKLPRLEALPLLGGK</sequence>
<name>A0A7J8I0A7_MOLMO</name>
<feature type="domain" description="Chaperone DnaJ C-terminal" evidence="7">
    <location>
        <begin position="18"/>
        <end position="100"/>
    </location>
</feature>
<feature type="compositionally biased region" description="Basic and acidic residues" evidence="6">
    <location>
        <begin position="10"/>
        <end position="20"/>
    </location>
</feature>
<accession>A0A7J8I0A7</accession>
<feature type="region of interest" description="Disordered" evidence="6">
    <location>
        <begin position="1"/>
        <end position="20"/>
    </location>
</feature>
<keyword evidence="3" id="KW-0863">Zinc-finger</keyword>
<evidence type="ECO:0000256" key="6">
    <source>
        <dbReference type="SAM" id="MobiDB-lite"/>
    </source>
</evidence>
<dbReference type="EMBL" id="JACASF010000005">
    <property type="protein sequence ID" value="KAF6477997.1"/>
    <property type="molecule type" value="Genomic_DNA"/>
</dbReference>
<dbReference type="Pfam" id="PF01556">
    <property type="entry name" value="DnaJ_C"/>
    <property type="match status" value="1"/>
</dbReference>
<evidence type="ECO:0000256" key="4">
    <source>
        <dbReference type="ARBA" id="ARBA00022833"/>
    </source>
</evidence>
<evidence type="ECO:0000259" key="7">
    <source>
        <dbReference type="Pfam" id="PF01556"/>
    </source>
</evidence>
<evidence type="ECO:0000256" key="2">
    <source>
        <dbReference type="ARBA" id="ARBA00022737"/>
    </source>
</evidence>
<dbReference type="SUPFAM" id="SSF49493">
    <property type="entry name" value="HSP40/DnaJ peptide-binding domain"/>
    <property type="match status" value="1"/>
</dbReference>
<keyword evidence="5" id="KW-0143">Chaperone</keyword>